<name>A0A0E0HTW9_ORYNI</name>
<reference evidence="2" key="1">
    <citation type="submission" date="2015-04" db="UniProtKB">
        <authorList>
            <consortium name="EnsemblPlants"/>
        </authorList>
    </citation>
    <scope>IDENTIFICATION</scope>
    <source>
        <strain evidence="2">SL10</strain>
    </source>
</reference>
<keyword evidence="1" id="KW-1133">Transmembrane helix</keyword>
<accession>A0A0E0HTW9</accession>
<dbReference type="HOGENOM" id="CLU_2472896_0_0_1"/>
<evidence type="ECO:0000313" key="2">
    <source>
        <dbReference type="EnsemblPlants" id="ONIVA06G26030.1"/>
    </source>
</evidence>
<keyword evidence="1" id="KW-0812">Transmembrane</keyword>
<proteinExistence type="predicted"/>
<dbReference type="EnsemblPlants" id="ONIVA06G26030.1">
    <property type="protein sequence ID" value="ONIVA06G26030.1"/>
    <property type="gene ID" value="ONIVA06G26030"/>
</dbReference>
<sequence>MEDDMMKSTAKSSVVAVVVVVVVVSACFSTLRKHRLLSFALSCHFVSIDPPRKAAAELTAMRVARRRVVAGVSLRRRRPPATGMLCES</sequence>
<dbReference type="Proteomes" id="UP000006591">
    <property type="component" value="Chromosome 6"/>
</dbReference>
<organism evidence="2">
    <name type="scientific">Oryza nivara</name>
    <name type="common">Indian wild rice</name>
    <name type="synonym">Oryza sativa f. spontanea</name>
    <dbReference type="NCBI Taxonomy" id="4536"/>
    <lineage>
        <taxon>Eukaryota</taxon>
        <taxon>Viridiplantae</taxon>
        <taxon>Streptophyta</taxon>
        <taxon>Embryophyta</taxon>
        <taxon>Tracheophyta</taxon>
        <taxon>Spermatophyta</taxon>
        <taxon>Magnoliopsida</taxon>
        <taxon>Liliopsida</taxon>
        <taxon>Poales</taxon>
        <taxon>Poaceae</taxon>
        <taxon>BOP clade</taxon>
        <taxon>Oryzoideae</taxon>
        <taxon>Oryzeae</taxon>
        <taxon>Oryzinae</taxon>
        <taxon>Oryza</taxon>
    </lineage>
</organism>
<dbReference type="AlphaFoldDB" id="A0A0E0HTW9"/>
<dbReference type="PROSITE" id="PS51257">
    <property type="entry name" value="PROKAR_LIPOPROTEIN"/>
    <property type="match status" value="1"/>
</dbReference>
<feature type="transmembrane region" description="Helical" evidence="1">
    <location>
        <begin position="12"/>
        <end position="31"/>
    </location>
</feature>
<reference evidence="2" key="2">
    <citation type="submission" date="2018-04" db="EMBL/GenBank/DDBJ databases">
        <title>OnivRS2 (Oryza nivara Reference Sequence Version 2).</title>
        <authorList>
            <person name="Zhang J."/>
            <person name="Kudrna D."/>
            <person name="Lee S."/>
            <person name="Talag J."/>
            <person name="Rajasekar S."/>
            <person name="Welchert J."/>
            <person name="Hsing Y.-I."/>
            <person name="Wing R.A."/>
        </authorList>
    </citation>
    <scope>NUCLEOTIDE SEQUENCE [LARGE SCALE GENOMIC DNA]</scope>
    <source>
        <strain evidence="2">SL10</strain>
    </source>
</reference>
<dbReference type="Gramene" id="ONIVA06G26030.1">
    <property type="protein sequence ID" value="ONIVA06G26030.1"/>
    <property type="gene ID" value="ONIVA06G26030"/>
</dbReference>
<keyword evidence="1" id="KW-0472">Membrane</keyword>
<keyword evidence="3" id="KW-1185">Reference proteome</keyword>
<evidence type="ECO:0000313" key="3">
    <source>
        <dbReference type="Proteomes" id="UP000006591"/>
    </source>
</evidence>
<evidence type="ECO:0000256" key="1">
    <source>
        <dbReference type="SAM" id="Phobius"/>
    </source>
</evidence>
<protein>
    <submittedName>
        <fullName evidence="2">Uncharacterized protein</fullName>
    </submittedName>
</protein>